<evidence type="ECO:0000256" key="1">
    <source>
        <dbReference type="ARBA" id="ARBA00006594"/>
    </source>
</evidence>
<dbReference type="InterPro" id="IPR012263">
    <property type="entry name" value="M_m6A_EcoRV"/>
</dbReference>
<dbReference type="GO" id="GO:1904047">
    <property type="term" value="F:S-adenosyl-L-methionine binding"/>
    <property type="evidence" value="ECO:0007669"/>
    <property type="project" value="TreeGrafter"/>
</dbReference>
<reference evidence="8 9" key="1">
    <citation type="submission" date="2017-10" db="EMBL/GenBank/DDBJ databases">
        <title>Novel microbial diversity and functional potential in the marine mammal oral microbiome.</title>
        <authorList>
            <person name="Dudek N.K."/>
            <person name="Sun C.L."/>
            <person name="Burstein D."/>
            <person name="Kantor R.S."/>
            <person name="Aliaga Goltsman D.S."/>
            <person name="Bik E.M."/>
            <person name="Thomas B.C."/>
            <person name="Banfield J.F."/>
            <person name="Relman D.A."/>
        </authorList>
    </citation>
    <scope>NUCLEOTIDE SEQUENCE [LARGE SCALE GENOMIC DNA]</scope>
    <source>
        <strain evidence="8">DOLZORAL124_49_17</strain>
    </source>
</reference>
<organism evidence="8 9">
    <name type="scientific">candidate division KSB3 bacterium</name>
    <dbReference type="NCBI Taxonomy" id="2044937"/>
    <lineage>
        <taxon>Bacteria</taxon>
        <taxon>candidate division KSB3</taxon>
    </lineage>
</organism>
<dbReference type="GO" id="GO:0009007">
    <property type="term" value="F:site-specific DNA-methyltransferase (adenine-specific) activity"/>
    <property type="evidence" value="ECO:0007669"/>
    <property type="project" value="UniProtKB-EC"/>
</dbReference>
<feature type="binding site" evidence="7">
    <location>
        <position position="23"/>
    </location>
    <ligand>
        <name>S-adenosyl-L-methionine</name>
        <dbReference type="ChEBI" id="CHEBI:59789"/>
    </ligand>
</feature>
<dbReference type="GO" id="GO:0032259">
    <property type="term" value="P:methylation"/>
    <property type="evidence" value="ECO:0007669"/>
    <property type="project" value="UniProtKB-KW"/>
</dbReference>
<keyword evidence="4" id="KW-0808">Transferase</keyword>
<dbReference type="GO" id="GO:0006298">
    <property type="term" value="P:mismatch repair"/>
    <property type="evidence" value="ECO:0007669"/>
    <property type="project" value="TreeGrafter"/>
</dbReference>
<dbReference type="PANTHER" id="PTHR30481">
    <property type="entry name" value="DNA ADENINE METHYLASE"/>
    <property type="match status" value="1"/>
</dbReference>
<evidence type="ECO:0000256" key="5">
    <source>
        <dbReference type="ARBA" id="ARBA00022691"/>
    </source>
</evidence>
<feature type="binding site" evidence="7">
    <location>
        <position position="78"/>
    </location>
    <ligand>
        <name>S-adenosyl-L-methionine</name>
        <dbReference type="ChEBI" id="CHEBI:59789"/>
    </ligand>
</feature>
<proteinExistence type="inferred from homology"/>
<evidence type="ECO:0000313" key="9">
    <source>
        <dbReference type="Proteomes" id="UP000229740"/>
    </source>
</evidence>
<dbReference type="InterPro" id="IPR029063">
    <property type="entry name" value="SAM-dependent_MTases_sf"/>
</dbReference>
<dbReference type="EMBL" id="PDPS01000038">
    <property type="protein sequence ID" value="PID56097.1"/>
    <property type="molecule type" value="Genomic_DNA"/>
</dbReference>
<dbReference type="InterPro" id="IPR012327">
    <property type="entry name" value="MeTrfase_D12"/>
</dbReference>
<evidence type="ECO:0000256" key="3">
    <source>
        <dbReference type="ARBA" id="ARBA00022603"/>
    </source>
</evidence>
<protein>
    <recommendedName>
        <fullName evidence="2">site-specific DNA-methyltransferase (adenine-specific)</fullName>
        <ecNumber evidence="2">2.1.1.72</ecNumber>
    </recommendedName>
</protein>
<comment type="similarity">
    <text evidence="1">Belongs to the N(4)/N(6)-methyltransferase family.</text>
</comment>
<dbReference type="PRINTS" id="PR00505">
    <property type="entry name" value="D12N6MTFRASE"/>
</dbReference>
<comment type="caution">
    <text evidence="8">The sequence shown here is derived from an EMBL/GenBank/DDBJ whole genome shotgun (WGS) entry which is preliminary data.</text>
</comment>
<dbReference type="Proteomes" id="UP000229740">
    <property type="component" value="Unassembled WGS sequence"/>
</dbReference>
<dbReference type="NCBIfam" id="TIGR00571">
    <property type="entry name" value="dam"/>
    <property type="match status" value="1"/>
</dbReference>
<evidence type="ECO:0000256" key="6">
    <source>
        <dbReference type="ARBA" id="ARBA00047942"/>
    </source>
</evidence>
<name>A0A2G6E2C0_9BACT</name>
<dbReference type="AlphaFoldDB" id="A0A2G6E2C0"/>
<dbReference type="InterPro" id="IPR023095">
    <property type="entry name" value="Ade_MeTrfase_dom_2"/>
</dbReference>
<gene>
    <name evidence="8" type="ORF">CSB45_12735</name>
</gene>
<keyword evidence="5" id="KW-0949">S-adenosyl-L-methionine</keyword>
<evidence type="ECO:0000256" key="2">
    <source>
        <dbReference type="ARBA" id="ARBA00011900"/>
    </source>
</evidence>
<dbReference type="Gene3D" id="1.10.1020.10">
    <property type="entry name" value="Adenine-specific Methyltransferase, Domain 2"/>
    <property type="match status" value="1"/>
</dbReference>
<dbReference type="EC" id="2.1.1.72" evidence="2"/>
<accession>A0A2G6E2C0</accession>
<evidence type="ECO:0000256" key="4">
    <source>
        <dbReference type="ARBA" id="ARBA00022679"/>
    </source>
</evidence>
<dbReference type="PANTHER" id="PTHR30481:SF3">
    <property type="entry name" value="DNA ADENINE METHYLASE"/>
    <property type="match status" value="1"/>
</dbReference>
<feature type="binding site" evidence="7">
    <location>
        <position position="27"/>
    </location>
    <ligand>
        <name>S-adenosyl-L-methionine</name>
        <dbReference type="ChEBI" id="CHEBI:59789"/>
    </ligand>
</feature>
<sequence length="319" mass="36644">MKRSPLKGVGKNTTMKAKPFLKWAGGKGRLLPQFRSYYPQALQTGEITRYIEPFLGAGAVFLDVAQRFPALQKAYLFDINAQLILAYHVIKESPDALIEALSDLSERYLSRQEPARKEFYYQIRHQYNNGHHHLDDHTQSTARVHAAAQMLFLNKTCYNGLFRVNSKGEFNVPYGKYTHPCLVNPDNLTRVSELLQIAEVRVGDFTASQDVLTDDSFVYFDPPYRPISKTSRFTSYAGQVFGDDDQRRLGNYYRHLAQNSRAKLMLSNSDPQNEKADDYFFDDLYNGFEIKRVNASRAINSNPQKRGQITELLVLNYSR</sequence>
<evidence type="ECO:0000313" key="8">
    <source>
        <dbReference type="EMBL" id="PID56097.1"/>
    </source>
</evidence>
<comment type="catalytic activity">
    <reaction evidence="6">
        <text>a 2'-deoxyadenosine in DNA + S-adenosyl-L-methionine = an N(6)-methyl-2'-deoxyadenosine in DNA + S-adenosyl-L-homocysteine + H(+)</text>
        <dbReference type="Rhea" id="RHEA:15197"/>
        <dbReference type="Rhea" id="RHEA-COMP:12418"/>
        <dbReference type="Rhea" id="RHEA-COMP:12419"/>
        <dbReference type="ChEBI" id="CHEBI:15378"/>
        <dbReference type="ChEBI" id="CHEBI:57856"/>
        <dbReference type="ChEBI" id="CHEBI:59789"/>
        <dbReference type="ChEBI" id="CHEBI:90615"/>
        <dbReference type="ChEBI" id="CHEBI:90616"/>
        <dbReference type="EC" id="2.1.1.72"/>
    </reaction>
</comment>
<dbReference type="GO" id="GO:0043565">
    <property type="term" value="F:sequence-specific DNA binding"/>
    <property type="evidence" value="ECO:0007669"/>
    <property type="project" value="TreeGrafter"/>
</dbReference>
<evidence type="ECO:0000256" key="7">
    <source>
        <dbReference type="PIRSR" id="PIRSR000398-1"/>
    </source>
</evidence>
<feature type="binding site" evidence="7">
    <location>
        <position position="221"/>
    </location>
    <ligand>
        <name>S-adenosyl-L-methionine</name>
        <dbReference type="ChEBI" id="CHEBI:59789"/>
    </ligand>
</feature>
<dbReference type="Gene3D" id="3.40.50.150">
    <property type="entry name" value="Vaccinia Virus protein VP39"/>
    <property type="match status" value="1"/>
</dbReference>
<keyword evidence="3 8" id="KW-0489">Methyltransferase</keyword>
<dbReference type="Pfam" id="PF02086">
    <property type="entry name" value="MethyltransfD12"/>
    <property type="match status" value="1"/>
</dbReference>
<dbReference type="PIRSF" id="PIRSF000398">
    <property type="entry name" value="M_m6A_EcoRV"/>
    <property type="match status" value="1"/>
</dbReference>
<dbReference type="GO" id="GO:0009307">
    <property type="term" value="P:DNA restriction-modification system"/>
    <property type="evidence" value="ECO:0007669"/>
    <property type="project" value="InterPro"/>
</dbReference>
<dbReference type="SUPFAM" id="SSF53335">
    <property type="entry name" value="S-adenosyl-L-methionine-dependent methyltransferases"/>
    <property type="match status" value="1"/>
</dbReference>